<dbReference type="EMBL" id="PSZD01000032">
    <property type="protein sequence ID" value="PPJ22078.1"/>
    <property type="molecule type" value="Genomic_DNA"/>
</dbReference>
<dbReference type="AlphaFoldDB" id="A0A2S5ZWW1"/>
<dbReference type="InterPro" id="IPR003749">
    <property type="entry name" value="ThiS/MoaD-like"/>
</dbReference>
<dbReference type="PANTHER" id="PTHR38031">
    <property type="entry name" value="SULFUR CARRIER PROTEIN SLR0821-RELATED"/>
    <property type="match status" value="1"/>
</dbReference>
<sequence length="112" mass="11393">MSVTVSIPTIMRTLTGGEKRVQATGSTLAEVIGDLETNYPGLEQRLLSDGKLNRYVNIYVDDEDVRFAGGLEAEVPANGSVTILPAVAGGGLDSTVAGGGLDSTVAGGALGR</sequence>
<evidence type="ECO:0000313" key="1">
    <source>
        <dbReference type="EMBL" id="PPJ22078.1"/>
    </source>
</evidence>
<name>A0A2S5ZWW1_9NOCA</name>
<dbReference type="InterPro" id="IPR052045">
    <property type="entry name" value="Sulfur_Carrier/Prot_Modifier"/>
</dbReference>
<organism evidence="1 2">
    <name type="scientific">Nocardia nova</name>
    <dbReference type="NCBI Taxonomy" id="37330"/>
    <lineage>
        <taxon>Bacteria</taxon>
        <taxon>Bacillati</taxon>
        <taxon>Actinomycetota</taxon>
        <taxon>Actinomycetes</taxon>
        <taxon>Mycobacteriales</taxon>
        <taxon>Nocardiaceae</taxon>
        <taxon>Nocardia</taxon>
    </lineage>
</organism>
<evidence type="ECO:0000313" key="2">
    <source>
        <dbReference type="Proteomes" id="UP000238356"/>
    </source>
</evidence>
<dbReference type="InterPro" id="IPR016155">
    <property type="entry name" value="Mopterin_synth/thiamin_S_b"/>
</dbReference>
<keyword evidence="2" id="KW-1185">Reference proteome</keyword>
<dbReference type="Gene3D" id="3.10.20.30">
    <property type="match status" value="1"/>
</dbReference>
<dbReference type="Pfam" id="PF02597">
    <property type="entry name" value="ThiS"/>
    <property type="match status" value="1"/>
</dbReference>
<dbReference type="PANTHER" id="PTHR38031:SF1">
    <property type="entry name" value="SULFUR CARRIER PROTEIN CYSO"/>
    <property type="match status" value="1"/>
</dbReference>
<accession>A0A2S5ZWW1</accession>
<reference evidence="1 2" key="1">
    <citation type="submission" date="2018-02" db="EMBL/GenBank/DDBJ databases">
        <title>8 Nocardia nova and 1 Nocardia cyriacigeorgica strain used for evolution to TMP-SMX.</title>
        <authorList>
            <person name="Mehta H."/>
            <person name="Weng J."/>
            <person name="Shamoo Y."/>
        </authorList>
    </citation>
    <scope>NUCLEOTIDE SEQUENCE [LARGE SCALE GENOMIC DNA]</scope>
    <source>
        <strain evidence="1 2">BAA2227</strain>
    </source>
</reference>
<dbReference type="RefSeq" id="WP_104364631.1">
    <property type="nucleotide sequence ID" value="NZ_JAUJFK010000008.1"/>
</dbReference>
<dbReference type="Proteomes" id="UP000238356">
    <property type="component" value="Unassembled WGS sequence"/>
</dbReference>
<dbReference type="InterPro" id="IPR012675">
    <property type="entry name" value="Beta-grasp_dom_sf"/>
</dbReference>
<gene>
    <name evidence="1" type="ORF">C5F51_32035</name>
</gene>
<comment type="caution">
    <text evidence="1">The sequence shown here is derived from an EMBL/GenBank/DDBJ whole genome shotgun (WGS) entry which is preliminary data.</text>
</comment>
<protein>
    <submittedName>
        <fullName evidence="1">Molybdopterin synthase sulfur carrier subunit</fullName>
    </submittedName>
</protein>
<proteinExistence type="predicted"/>
<dbReference type="SUPFAM" id="SSF54285">
    <property type="entry name" value="MoaD/ThiS"/>
    <property type="match status" value="1"/>
</dbReference>